<sequence>MLKDSAVQKYGVPSSDSVGSALWCTSTGDWDTCRHGKEAELNLYSDHTVGILHLSLDDARYFNAIRKAMDKTKTEKPKI</sequence>
<dbReference type="EMBL" id="AGCM01000039">
    <property type="protein sequence ID" value="EHM55407.1"/>
    <property type="molecule type" value="Genomic_DNA"/>
</dbReference>
<protein>
    <submittedName>
        <fullName evidence="1">Uncharacterized protein</fullName>
    </submittedName>
</protein>
<accession>G9ZDC9</accession>
<comment type="caution">
    <text evidence="1">The sequence shown here is derived from an EMBL/GenBank/DDBJ whole genome shotgun (WGS) entry which is preliminary data.</text>
</comment>
<dbReference type="Proteomes" id="UP000004750">
    <property type="component" value="Unassembled WGS sequence"/>
</dbReference>
<reference evidence="1 2" key="1">
    <citation type="submission" date="2011-08" db="EMBL/GenBank/DDBJ databases">
        <authorList>
            <person name="Weinstock G."/>
            <person name="Sodergren E."/>
            <person name="Clifton S."/>
            <person name="Fulton L."/>
            <person name="Fulton B."/>
            <person name="Courtney L."/>
            <person name="Fronick C."/>
            <person name="Harrison M."/>
            <person name="Strong C."/>
            <person name="Farmer C."/>
            <person name="Delahaunty K."/>
            <person name="Markovic C."/>
            <person name="Hall O."/>
            <person name="Minx P."/>
            <person name="Tomlinson C."/>
            <person name="Mitreva M."/>
            <person name="Hou S."/>
            <person name="Chen J."/>
            <person name="Wollam A."/>
            <person name="Pepin K.H."/>
            <person name="Johnson M."/>
            <person name="Bhonagiri V."/>
            <person name="Zhang X."/>
            <person name="Suruliraj S."/>
            <person name="Warren W."/>
            <person name="Chinwalla A."/>
            <person name="Mardis E.R."/>
            <person name="Wilson R.K."/>
        </authorList>
    </citation>
    <scope>NUCLEOTIDE SEQUENCE [LARGE SCALE GENOMIC DNA]</scope>
    <source>
        <strain evidence="1 2">F0432</strain>
    </source>
</reference>
<evidence type="ECO:0000313" key="2">
    <source>
        <dbReference type="Proteomes" id="UP000004750"/>
    </source>
</evidence>
<dbReference type="STRING" id="797473.HMPREF9080_00763"/>
<dbReference type="AlphaFoldDB" id="G9ZDC9"/>
<evidence type="ECO:0000313" key="1">
    <source>
        <dbReference type="EMBL" id="EHM55407.1"/>
    </source>
</evidence>
<name>G9ZDC9_9GAMM</name>
<dbReference type="HOGENOM" id="CLU_2599559_0_0_6"/>
<organism evidence="1 2">
    <name type="scientific">Cardiobacterium valvarum F0432</name>
    <dbReference type="NCBI Taxonomy" id="797473"/>
    <lineage>
        <taxon>Bacteria</taxon>
        <taxon>Pseudomonadati</taxon>
        <taxon>Pseudomonadota</taxon>
        <taxon>Gammaproteobacteria</taxon>
        <taxon>Cardiobacteriales</taxon>
        <taxon>Cardiobacteriaceae</taxon>
        <taxon>Cardiobacterium</taxon>
    </lineage>
</organism>
<gene>
    <name evidence="1" type="ORF">HMPREF9080_00763</name>
</gene>
<proteinExistence type="predicted"/>